<dbReference type="PROSITE" id="PS01124">
    <property type="entry name" value="HTH_ARAC_FAMILY_2"/>
    <property type="match status" value="1"/>
</dbReference>
<dbReference type="InterPro" id="IPR037923">
    <property type="entry name" value="HTH-like"/>
</dbReference>
<dbReference type="SUPFAM" id="SSF46689">
    <property type="entry name" value="Homeodomain-like"/>
    <property type="match status" value="2"/>
</dbReference>
<keyword evidence="3" id="KW-0804">Transcription</keyword>
<keyword evidence="1" id="KW-0805">Transcription regulation</keyword>
<evidence type="ECO:0000313" key="6">
    <source>
        <dbReference type="Proteomes" id="UP000287239"/>
    </source>
</evidence>
<dbReference type="InterPro" id="IPR020449">
    <property type="entry name" value="Tscrpt_reg_AraC-type_HTH"/>
</dbReference>
<organism evidence="5 6">
    <name type="scientific">Vagococcus salmoninarum</name>
    <dbReference type="NCBI Taxonomy" id="2739"/>
    <lineage>
        <taxon>Bacteria</taxon>
        <taxon>Bacillati</taxon>
        <taxon>Bacillota</taxon>
        <taxon>Bacilli</taxon>
        <taxon>Lactobacillales</taxon>
        <taxon>Enterococcaceae</taxon>
        <taxon>Vagococcus</taxon>
    </lineage>
</organism>
<dbReference type="GeneID" id="98569439"/>
<dbReference type="RefSeq" id="WP_126782190.1">
    <property type="nucleotide sequence ID" value="NZ_CAUQJP010000037.1"/>
</dbReference>
<dbReference type="SUPFAM" id="SSF51215">
    <property type="entry name" value="Regulatory protein AraC"/>
    <property type="match status" value="1"/>
</dbReference>
<sequence>MLQIDSKTFNPDILYVFDCWDKAESIGKMHAHGFAEISVILEGQADYVIGDTSFTAQAGTVMLFNPGTLHQDSQVPHTASHQLHIGIKNISLEGYKRDYFPFASSVIHLGDRHHEFLNRCWRLVEEKSHRKIGYDLMIKTLVMEIIVMLLRSESTLPLEVSALSLKESDKEKQAIINNIIYYLETHHTEDISLETLSEAMYISATYLSKVFKEETGNSPINYLITIRLNRAKQLLENQDMTVKEVAETVGYQDAYHFSKLFKKRYGKSPSELRKKQLH</sequence>
<protein>
    <submittedName>
        <fullName evidence="5">AraC family transcriptional regulator</fullName>
    </submittedName>
</protein>
<accession>A0A429ZDH3</accession>
<dbReference type="Pfam" id="PF02311">
    <property type="entry name" value="AraC_binding"/>
    <property type="match status" value="1"/>
</dbReference>
<dbReference type="InterPro" id="IPR003313">
    <property type="entry name" value="AraC-bd"/>
</dbReference>
<dbReference type="GO" id="GO:0003700">
    <property type="term" value="F:DNA-binding transcription factor activity"/>
    <property type="evidence" value="ECO:0007669"/>
    <property type="project" value="InterPro"/>
</dbReference>
<evidence type="ECO:0000259" key="4">
    <source>
        <dbReference type="PROSITE" id="PS01124"/>
    </source>
</evidence>
<feature type="domain" description="HTH araC/xylS-type" evidence="4">
    <location>
        <begin position="177"/>
        <end position="275"/>
    </location>
</feature>
<keyword evidence="2" id="KW-0238">DNA-binding</keyword>
<dbReference type="Gene3D" id="2.60.120.10">
    <property type="entry name" value="Jelly Rolls"/>
    <property type="match status" value="1"/>
</dbReference>
<dbReference type="AlphaFoldDB" id="A0A429ZDH3"/>
<dbReference type="InterPro" id="IPR009057">
    <property type="entry name" value="Homeodomain-like_sf"/>
</dbReference>
<keyword evidence="6" id="KW-1185">Reference proteome</keyword>
<name>A0A429ZDH3_9ENTE</name>
<dbReference type="GO" id="GO:0043565">
    <property type="term" value="F:sequence-specific DNA binding"/>
    <property type="evidence" value="ECO:0007669"/>
    <property type="project" value="InterPro"/>
</dbReference>
<comment type="caution">
    <text evidence="5">The sequence shown here is derived from an EMBL/GenBank/DDBJ whole genome shotgun (WGS) entry which is preliminary data.</text>
</comment>
<dbReference type="EMBL" id="NGJU01000027">
    <property type="protein sequence ID" value="RST91729.1"/>
    <property type="molecule type" value="Genomic_DNA"/>
</dbReference>
<dbReference type="Gene3D" id="1.10.10.60">
    <property type="entry name" value="Homeodomain-like"/>
    <property type="match status" value="2"/>
</dbReference>
<dbReference type="Proteomes" id="UP000287239">
    <property type="component" value="Unassembled WGS sequence"/>
</dbReference>
<evidence type="ECO:0000313" key="5">
    <source>
        <dbReference type="EMBL" id="RST91729.1"/>
    </source>
</evidence>
<dbReference type="SMART" id="SM00342">
    <property type="entry name" value="HTH_ARAC"/>
    <property type="match status" value="1"/>
</dbReference>
<reference evidence="5 6" key="1">
    <citation type="submission" date="2017-05" db="EMBL/GenBank/DDBJ databases">
        <title>Vagococcus spp. assemblies.</title>
        <authorList>
            <person name="Gulvik C.A."/>
        </authorList>
    </citation>
    <scope>NUCLEOTIDE SEQUENCE [LARGE SCALE GENOMIC DNA]</scope>
    <source>
        <strain evidence="5 6">NCFB 2777</strain>
    </source>
</reference>
<dbReference type="PANTHER" id="PTHR43280:SF28">
    <property type="entry name" value="HTH-TYPE TRANSCRIPTIONAL ACTIVATOR RHAS"/>
    <property type="match status" value="1"/>
</dbReference>
<dbReference type="PRINTS" id="PR00032">
    <property type="entry name" value="HTHARAC"/>
</dbReference>
<dbReference type="PROSITE" id="PS00041">
    <property type="entry name" value="HTH_ARAC_FAMILY_1"/>
    <property type="match status" value="1"/>
</dbReference>
<evidence type="ECO:0000256" key="1">
    <source>
        <dbReference type="ARBA" id="ARBA00023015"/>
    </source>
</evidence>
<dbReference type="OrthoDB" id="9813413at2"/>
<evidence type="ECO:0000256" key="2">
    <source>
        <dbReference type="ARBA" id="ARBA00023125"/>
    </source>
</evidence>
<gene>
    <name evidence="5" type="ORF">CBF35_13905</name>
</gene>
<evidence type="ECO:0000256" key="3">
    <source>
        <dbReference type="ARBA" id="ARBA00023163"/>
    </source>
</evidence>
<dbReference type="InterPro" id="IPR014710">
    <property type="entry name" value="RmlC-like_jellyroll"/>
</dbReference>
<dbReference type="Pfam" id="PF12833">
    <property type="entry name" value="HTH_18"/>
    <property type="match status" value="1"/>
</dbReference>
<dbReference type="InterPro" id="IPR018060">
    <property type="entry name" value="HTH_AraC"/>
</dbReference>
<proteinExistence type="predicted"/>
<dbReference type="InterPro" id="IPR018062">
    <property type="entry name" value="HTH_AraC-typ_CS"/>
</dbReference>
<dbReference type="PANTHER" id="PTHR43280">
    <property type="entry name" value="ARAC-FAMILY TRANSCRIPTIONAL REGULATOR"/>
    <property type="match status" value="1"/>
</dbReference>